<dbReference type="OrthoDB" id="5874790at2759"/>
<name>A0A183FND5_HELPZ</name>
<feature type="region of interest" description="Disordered" evidence="1">
    <location>
        <begin position="163"/>
        <end position="183"/>
    </location>
</feature>
<dbReference type="Proteomes" id="UP000050761">
    <property type="component" value="Unassembled WGS sequence"/>
</dbReference>
<gene>
    <name evidence="2" type="ORF">HPBE_LOCUS8998</name>
</gene>
<reference evidence="2 3" key="1">
    <citation type="submission" date="2018-11" db="EMBL/GenBank/DDBJ databases">
        <authorList>
            <consortium name="Pathogen Informatics"/>
        </authorList>
    </citation>
    <scope>NUCLEOTIDE SEQUENCE [LARGE SCALE GENOMIC DNA]</scope>
</reference>
<evidence type="ECO:0000313" key="3">
    <source>
        <dbReference type="Proteomes" id="UP000050761"/>
    </source>
</evidence>
<accession>A0A183FND5</accession>
<reference evidence="4" key="2">
    <citation type="submission" date="2019-09" db="UniProtKB">
        <authorList>
            <consortium name="WormBaseParasite"/>
        </authorList>
    </citation>
    <scope>IDENTIFICATION</scope>
</reference>
<dbReference type="AlphaFoldDB" id="A0A183FND5"/>
<keyword evidence="3" id="KW-1185">Reference proteome</keyword>
<protein>
    <submittedName>
        <fullName evidence="4">NARG2_C domain-containing protein</fullName>
    </submittedName>
</protein>
<dbReference type="WBParaSite" id="HPBE_0000899701-mRNA-1">
    <property type="protein sequence ID" value="HPBE_0000899701-mRNA-1"/>
    <property type="gene ID" value="HPBE_0000899701"/>
</dbReference>
<sequence>MCVGFLKTGHRSRGTCVRVQKCHRRRGNVVTVSRDSVSHLPNLRYRCRLEQSKLHSEYPVDESNADGIFDDIDTVTRLCLENDVRIAMDATTACHLMTNSFTGHNYSYAMPVRVVEKMIQGTITNVVVVGKPRVLGAVDPSVIQRQFIKYMLKAAYILKRREARREASEPSHNESGEAARSKGDFCDPLDAILPALSSSSLQDGANHSASGRTYSIFSITGKNILVRSRPAPLCSEGHQSLKGTTLSFQPKVEYVPNAGAMRLQEAEALWNYCKGIFKQSANHALFRTHYMGNNLLQIQHWESQSFATMSAVQQLTGPILRQDAKRILSASTTRFSRLLEEIGHLAYGDYMLVNKHDGFVKVLPRREDDKESRDVLDCEKQNVLVAKPSVRICDAFEGLEPVVPLQWQVVQSRAPGCFVAPDSKLKLIASTALRDGSVQVGWVLMRIVEGKTVAGHLAKIAHIGLWR</sequence>
<evidence type="ECO:0000313" key="4">
    <source>
        <dbReference type="WBParaSite" id="HPBE_0000899701-mRNA-1"/>
    </source>
</evidence>
<proteinExistence type="predicted"/>
<evidence type="ECO:0000313" key="2">
    <source>
        <dbReference type="EMBL" id="VDO78696.1"/>
    </source>
</evidence>
<accession>A0A3P7XV14</accession>
<dbReference type="EMBL" id="UZAH01026311">
    <property type="protein sequence ID" value="VDO78696.1"/>
    <property type="molecule type" value="Genomic_DNA"/>
</dbReference>
<evidence type="ECO:0000256" key="1">
    <source>
        <dbReference type="SAM" id="MobiDB-lite"/>
    </source>
</evidence>
<organism evidence="3 4">
    <name type="scientific">Heligmosomoides polygyrus</name>
    <name type="common">Parasitic roundworm</name>
    <dbReference type="NCBI Taxonomy" id="6339"/>
    <lineage>
        <taxon>Eukaryota</taxon>
        <taxon>Metazoa</taxon>
        <taxon>Ecdysozoa</taxon>
        <taxon>Nematoda</taxon>
        <taxon>Chromadorea</taxon>
        <taxon>Rhabditida</taxon>
        <taxon>Rhabditina</taxon>
        <taxon>Rhabditomorpha</taxon>
        <taxon>Strongyloidea</taxon>
        <taxon>Heligmosomidae</taxon>
        <taxon>Heligmosomoides</taxon>
    </lineage>
</organism>